<accession>H2C9N6</accession>
<evidence type="ECO:0000256" key="2">
    <source>
        <dbReference type="ARBA" id="ARBA00006601"/>
    </source>
</evidence>
<feature type="binding site" evidence="10">
    <location>
        <position position="142"/>
    </location>
    <ligand>
        <name>NAD(+)</name>
        <dbReference type="ChEBI" id="CHEBI:57540"/>
    </ligand>
</feature>
<dbReference type="Gene3D" id="1.20.5.100">
    <property type="entry name" value="Cytochrome c1, transmembrane anchor, C-terminal"/>
    <property type="match status" value="1"/>
</dbReference>
<feature type="binding site" evidence="9">
    <location>
        <begin position="139"/>
        <end position="142"/>
    </location>
    <ligand>
        <name>substrate</name>
    </ligand>
</feature>
<evidence type="ECO:0000256" key="5">
    <source>
        <dbReference type="ARBA" id="ARBA00023027"/>
    </source>
</evidence>
<dbReference type="PANTHER" id="PTHR43750:SF3">
    <property type="entry name" value="UDP-GLUCOSE 6-DEHYDROGENASE TUAD"/>
    <property type="match status" value="1"/>
</dbReference>
<evidence type="ECO:0000256" key="9">
    <source>
        <dbReference type="PIRSR" id="PIRSR500134-2"/>
    </source>
</evidence>
<dbReference type="HOGENOM" id="CLU_023810_1_2_2"/>
<dbReference type="GO" id="GO:0051287">
    <property type="term" value="F:NAD binding"/>
    <property type="evidence" value="ECO:0007669"/>
    <property type="project" value="InterPro"/>
</dbReference>
<dbReference type="RefSeq" id="WP_009075727.1">
    <property type="nucleotide sequence ID" value="NZ_JH597770.1"/>
</dbReference>
<dbReference type="GO" id="GO:0003979">
    <property type="term" value="F:UDP-glucose 6-dehydrogenase activity"/>
    <property type="evidence" value="ECO:0007669"/>
    <property type="project" value="UniProtKB-EC"/>
</dbReference>
<dbReference type="SUPFAM" id="SSF48179">
    <property type="entry name" value="6-phosphogluconate dehydrogenase C-terminal domain-like"/>
    <property type="match status" value="1"/>
</dbReference>
<protein>
    <recommendedName>
        <fullName evidence="3 7">UDP-glucose 6-dehydrogenase</fullName>
        <ecNumber evidence="3 7">1.1.1.22</ecNumber>
    </recommendedName>
</protein>
<feature type="binding site" evidence="10">
    <location>
        <position position="250"/>
    </location>
    <ligand>
        <name>NAD(+)</name>
        <dbReference type="ChEBI" id="CHEBI:57540"/>
    </ligand>
</feature>
<evidence type="ECO:0000256" key="6">
    <source>
        <dbReference type="ARBA" id="ARBA00047473"/>
    </source>
</evidence>
<dbReference type="InterPro" id="IPR017476">
    <property type="entry name" value="UDP-Glc/GDP-Man"/>
</dbReference>
<keyword evidence="13" id="KW-1185">Reference proteome</keyword>
<reference evidence="12 13" key="1">
    <citation type="submission" date="2012-01" db="EMBL/GenBank/DDBJ databases">
        <title>Improved High-Quality Draft sequence of Metallosphaera yellowstonensis MK1.</title>
        <authorList>
            <consortium name="US DOE Joint Genome Institute"/>
            <person name="Lucas S."/>
            <person name="Han J."/>
            <person name="Cheng J.-F."/>
            <person name="Goodwin L."/>
            <person name="Pitluck S."/>
            <person name="Peters L."/>
            <person name="Teshima H."/>
            <person name="Detter J.C."/>
            <person name="Han C."/>
            <person name="Tapia R."/>
            <person name="Land M."/>
            <person name="Hauser L."/>
            <person name="Kyrpides N."/>
            <person name="Kozubal M."/>
            <person name="Macur R.E."/>
            <person name="Jay Z."/>
            <person name="Inskeep W."/>
            <person name="Woyke T."/>
        </authorList>
    </citation>
    <scope>NUCLEOTIDE SEQUENCE [LARGE SCALE GENOMIC DNA]</scope>
    <source>
        <strain evidence="12 13">MK1</strain>
    </source>
</reference>
<dbReference type="InterPro" id="IPR028357">
    <property type="entry name" value="UDPglc_DH_bac"/>
</dbReference>
<dbReference type="eggNOG" id="arCOG00253">
    <property type="taxonomic scope" value="Archaea"/>
</dbReference>
<feature type="binding site" evidence="10">
    <location>
        <position position="116"/>
    </location>
    <ligand>
        <name>NAD(+)</name>
        <dbReference type="ChEBI" id="CHEBI:57540"/>
    </ligand>
</feature>
<dbReference type="OrthoDB" id="372050at2157"/>
<feature type="binding site" evidence="9">
    <location>
        <position position="307"/>
    </location>
    <ligand>
        <name>substrate</name>
    </ligand>
</feature>
<dbReference type="InterPro" id="IPR036291">
    <property type="entry name" value="NAD(P)-bd_dom_sf"/>
</dbReference>
<dbReference type="GO" id="GO:0006065">
    <property type="term" value="P:UDP-glucuronate biosynthetic process"/>
    <property type="evidence" value="ECO:0007669"/>
    <property type="project" value="UniProtKB-UniPathway"/>
</dbReference>
<dbReference type="PIRSF" id="PIRSF000124">
    <property type="entry name" value="UDPglc_GDPman_dh"/>
    <property type="match status" value="1"/>
</dbReference>
<feature type="binding site" evidence="10">
    <location>
        <position position="30"/>
    </location>
    <ligand>
        <name>NAD(+)</name>
        <dbReference type="ChEBI" id="CHEBI:57540"/>
    </ligand>
</feature>
<dbReference type="SMART" id="SM00984">
    <property type="entry name" value="UDPG_MGDP_dh_C"/>
    <property type="match status" value="1"/>
</dbReference>
<comment type="pathway">
    <text evidence="1">Nucleotide-sugar biosynthesis; UDP-alpha-D-glucuronate biosynthesis; UDP-alpha-D-glucuronate from UDP-alpha-D-glucose: step 1/1.</text>
</comment>
<feature type="binding site" evidence="9">
    <location>
        <position position="244"/>
    </location>
    <ligand>
        <name>substrate</name>
    </ligand>
</feature>
<evidence type="ECO:0000256" key="3">
    <source>
        <dbReference type="ARBA" id="ARBA00012954"/>
    </source>
</evidence>
<dbReference type="PANTHER" id="PTHR43750">
    <property type="entry name" value="UDP-GLUCOSE 6-DEHYDROGENASE TUAD"/>
    <property type="match status" value="1"/>
</dbReference>
<evidence type="ECO:0000313" key="12">
    <source>
        <dbReference type="EMBL" id="EHP68862.1"/>
    </source>
</evidence>
<evidence type="ECO:0000256" key="7">
    <source>
        <dbReference type="PIRNR" id="PIRNR000124"/>
    </source>
</evidence>
<dbReference type="InterPro" id="IPR001732">
    <property type="entry name" value="UDP-Glc/GDP-Man_DH_N"/>
</dbReference>
<evidence type="ECO:0000256" key="10">
    <source>
        <dbReference type="PIRSR" id="PIRSR500134-3"/>
    </source>
</evidence>
<evidence type="ECO:0000256" key="4">
    <source>
        <dbReference type="ARBA" id="ARBA00023002"/>
    </source>
</evidence>
<dbReference type="InterPro" id="IPR036220">
    <property type="entry name" value="UDP-Glc/GDP-Man_DH_C_sf"/>
</dbReference>
<dbReference type="Pfam" id="PF00984">
    <property type="entry name" value="UDPG_MGDP_dh"/>
    <property type="match status" value="1"/>
</dbReference>
<dbReference type="STRING" id="671065.MetMK1DRAFT_00033090"/>
<dbReference type="InterPro" id="IPR014026">
    <property type="entry name" value="UDP-Glc/GDP-Man_DH_dimer"/>
</dbReference>
<feature type="binding site" evidence="9">
    <location>
        <position position="191"/>
    </location>
    <ligand>
        <name>substrate</name>
    </ligand>
</feature>
<proteinExistence type="inferred from homology"/>
<dbReference type="Proteomes" id="UP000003980">
    <property type="component" value="Unassembled WGS sequence"/>
</dbReference>
<gene>
    <name evidence="12" type="ORF">MetMK1DRAFT_00033090</name>
</gene>
<dbReference type="NCBIfam" id="TIGR03026">
    <property type="entry name" value="NDP-sugDHase"/>
    <property type="match status" value="1"/>
</dbReference>
<dbReference type="PIRSF" id="PIRSF500134">
    <property type="entry name" value="UDPglc_DH_bac"/>
    <property type="match status" value="1"/>
</dbReference>
<feature type="active site" description="Nucleophile" evidence="8">
    <location>
        <position position="247"/>
    </location>
</feature>
<dbReference type="EC" id="1.1.1.22" evidence="3 7"/>
<feature type="binding site" evidence="10">
    <location>
        <position position="83"/>
    </location>
    <ligand>
        <name>NAD(+)</name>
        <dbReference type="ChEBI" id="CHEBI:57540"/>
    </ligand>
</feature>
<evidence type="ECO:0000256" key="1">
    <source>
        <dbReference type="ARBA" id="ARBA00004701"/>
    </source>
</evidence>
<dbReference type="EMBL" id="JH597770">
    <property type="protein sequence ID" value="EHP68862.1"/>
    <property type="molecule type" value="Genomic_DNA"/>
</dbReference>
<organism evidence="12 13">
    <name type="scientific">Metallosphaera yellowstonensis MK1</name>
    <dbReference type="NCBI Taxonomy" id="671065"/>
    <lineage>
        <taxon>Archaea</taxon>
        <taxon>Thermoproteota</taxon>
        <taxon>Thermoprotei</taxon>
        <taxon>Sulfolobales</taxon>
        <taxon>Sulfolobaceae</taxon>
        <taxon>Metallosphaera</taxon>
    </lineage>
</organism>
<feature type="binding site" evidence="9">
    <location>
        <begin position="236"/>
        <end position="240"/>
    </location>
    <ligand>
        <name>substrate</name>
    </ligand>
</feature>
<keyword evidence="5 7" id="KW-0520">NAD</keyword>
<dbReference type="Gene3D" id="3.40.50.720">
    <property type="entry name" value="NAD(P)-binding Rossmann-like Domain"/>
    <property type="match status" value="2"/>
</dbReference>
<keyword evidence="4 7" id="KW-0560">Oxidoreductase</keyword>
<dbReference type="GO" id="GO:0000271">
    <property type="term" value="P:polysaccharide biosynthetic process"/>
    <property type="evidence" value="ECO:0007669"/>
    <property type="project" value="InterPro"/>
</dbReference>
<dbReference type="Pfam" id="PF03721">
    <property type="entry name" value="UDPG_MGDP_dh_N"/>
    <property type="match status" value="1"/>
</dbReference>
<comment type="similarity">
    <text evidence="2 7">Belongs to the UDP-glucose/GDP-mannose dehydrogenase family.</text>
</comment>
<comment type="catalytic activity">
    <reaction evidence="6 7">
        <text>UDP-alpha-D-glucose + 2 NAD(+) + H2O = UDP-alpha-D-glucuronate + 2 NADH + 3 H(+)</text>
        <dbReference type="Rhea" id="RHEA:23596"/>
        <dbReference type="ChEBI" id="CHEBI:15377"/>
        <dbReference type="ChEBI" id="CHEBI:15378"/>
        <dbReference type="ChEBI" id="CHEBI:57540"/>
        <dbReference type="ChEBI" id="CHEBI:57945"/>
        <dbReference type="ChEBI" id="CHEBI:58052"/>
        <dbReference type="ChEBI" id="CHEBI:58885"/>
        <dbReference type="EC" id="1.1.1.22"/>
    </reaction>
</comment>
<dbReference type="UniPathway" id="UPA00038">
    <property type="reaction ID" value="UER00491"/>
</dbReference>
<feature type="domain" description="UDP-glucose/GDP-mannose dehydrogenase C-terminal" evidence="11">
    <location>
        <begin position="300"/>
        <end position="390"/>
    </location>
</feature>
<dbReference type="Pfam" id="PF03720">
    <property type="entry name" value="UDPG_MGDP_dh_C"/>
    <property type="match status" value="1"/>
</dbReference>
<dbReference type="InterPro" id="IPR008927">
    <property type="entry name" value="6-PGluconate_DH-like_C_sf"/>
</dbReference>
<dbReference type="InterPro" id="IPR014027">
    <property type="entry name" value="UDP-Glc/GDP-Man_DH_C"/>
</dbReference>
<name>H2C9N6_9CREN</name>
<dbReference type="SUPFAM" id="SSF51735">
    <property type="entry name" value="NAD(P)-binding Rossmann-fold domains"/>
    <property type="match status" value="1"/>
</dbReference>
<feature type="binding site" evidence="10">
    <location>
        <position position="35"/>
    </location>
    <ligand>
        <name>NAD(+)</name>
        <dbReference type="ChEBI" id="CHEBI:57540"/>
    </ligand>
</feature>
<evidence type="ECO:0000259" key="11">
    <source>
        <dbReference type="SMART" id="SM00984"/>
    </source>
</evidence>
<evidence type="ECO:0000256" key="8">
    <source>
        <dbReference type="PIRSR" id="PIRSR500134-1"/>
    </source>
</evidence>
<sequence length="410" mass="45157">MRIGVVGLGYVGLVTAAVLADKGYEVVGVDVDERKVEGLNCGRVPIYEPGLKELLTRSQGRLTFTTDYSRLSDVDVAFIAVSTPTVNGRISLDYVLSASRSLKVLGKDSVIAVKSTVIPGTARKVRELSGREVVSNPEFLKEGSAIRDTTNPDRIVIGGEAQWAMDLVEKVWSFTNSPVIRTTWEEAEMIKYASNSFLAVKISFINEIANLCERLNCDVNVVAKAMGLDPRISPHFLRAGLGYGGSCFPKDTKAFLSFSEDLGEPLRIVGAAIQVNEERPLRAVRMLEEVMGELRDRVVCILGLAFKPNTDDTRESVGLKIASLLKEKGVRVIGYDPMARTESVEQVSTKEECIARAEGVIVATEWEEFKGIEDLLKEKYVVDGRRILDLSKLKRFRAVGYGRMTEGRSP</sequence>
<evidence type="ECO:0000313" key="13">
    <source>
        <dbReference type="Proteomes" id="UP000003980"/>
    </source>
</evidence>
<dbReference type="AlphaFoldDB" id="H2C9N6"/>
<dbReference type="SUPFAM" id="SSF52413">
    <property type="entry name" value="UDP-glucose/GDP-mannose dehydrogenase C-terminal domain"/>
    <property type="match status" value="1"/>
</dbReference>
<feature type="binding site" evidence="10">
    <location>
        <position position="314"/>
    </location>
    <ligand>
        <name>NAD(+)</name>
        <dbReference type="ChEBI" id="CHEBI:57540"/>
    </ligand>
</feature>